<reference evidence="1 2" key="1">
    <citation type="journal article" date="2011" name="J. Bacteriol.">
        <title>Genome sequence of the plant-pathogenic bacterium Dickeya dadantii 3937.</title>
        <authorList>
            <person name="Glasner J.D."/>
            <person name="Yang C.H."/>
            <person name="Reverchon S."/>
            <person name="Hugouvieux-Cotte-Pattat N."/>
            <person name="Condemine G."/>
            <person name="Bohin J.P."/>
            <person name="Van Gijsegem F."/>
            <person name="Yang S."/>
            <person name="Franza T."/>
            <person name="Expert D."/>
            <person name="Plunkett G. III"/>
            <person name="San Francisco M.J."/>
            <person name="Charkowski A.O."/>
            <person name="Py B."/>
            <person name="Bell K."/>
            <person name="Rauscher L."/>
            <person name="Rodriguez-Palenzuela P."/>
            <person name="Toussaint A."/>
            <person name="Holeva M.C."/>
            <person name="He S.Y."/>
            <person name="Douet V."/>
            <person name="Boccara M."/>
            <person name="Blanco C."/>
            <person name="Toth I."/>
            <person name="Anderson B.D."/>
            <person name="Biehl B.S."/>
            <person name="Mau B."/>
            <person name="Flynn S.M."/>
            <person name="Barras F."/>
            <person name="Lindeberg M."/>
            <person name="Birch P.R."/>
            <person name="Tsuyumu S."/>
            <person name="Shi X."/>
            <person name="Hibbing M."/>
            <person name="Yap M.N."/>
            <person name="Carpentier M."/>
            <person name="Dassa E."/>
            <person name="Umehara M."/>
            <person name="Kim J.F."/>
            <person name="Rusch M."/>
            <person name="Soni P."/>
            <person name="Mayhew G.F."/>
            <person name="Fouts D.E."/>
            <person name="Gill S.R."/>
            <person name="Blattner F.R."/>
            <person name="Keen N.T."/>
            <person name="Perna N.T."/>
        </authorList>
    </citation>
    <scope>NUCLEOTIDE SEQUENCE [LARGE SCALE GENOMIC DNA]</scope>
    <source>
        <strain evidence="1 2">3937</strain>
    </source>
</reference>
<proteinExistence type="predicted"/>
<dbReference type="HOGENOM" id="CLU_2537166_0_0_6"/>
<dbReference type="Proteomes" id="UP000006859">
    <property type="component" value="Chromosome"/>
</dbReference>
<accession>E0SEM4</accession>
<evidence type="ECO:0000313" key="1">
    <source>
        <dbReference type="EMBL" id="ADM96277.1"/>
    </source>
</evidence>
<name>E0SEM4_DICD3</name>
<gene>
    <name evidence="1" type="ordered locus">Dda3937_04428</name>
</gene>
<dbReference type="AlphaFoldDB" id="E0SEM4"/>
<organism evidence="1 2">
    <name type="scientific">Dickeya dadantii (strain 3937)</name>
    <name type="common">Erwinia chrysanthemi (strain 3937)</name>
    <dbReference type="NCBI Taxonomy" id="198628"/>
    <lineage>
        <taxon>Bacteria</taxon>
        <taxon>Pseudomonadati</taxon>
        <taxon>Pseudomonadota</taxon>
        <taxon>Gammaproteobacteria</taxon>
        <taxon>Enterobacterales</taxon>
        <taxon>Pectobacteriaceae</taxon>
        <taxon>Dickeya</taxon>
    </lineage>
</organism>
<dbReference type="KEGG" id="ddd:Dda3937_04428"/>
<keyword evidence="2" id="KW-1185">Reference proteome</keyword>
<dbReference type="EMBL" id="CP002038">
    <property type="protein sequence ID" value="ADM96277.1"/>
    <property type="molecule type" value="Genomic_DNA"/>
</dbReference>
<evidence type="ECO:0000313" key="2">
    <source>
        <dbReference type="Proteomes" id="UP000006859"/>
    </source>
</evidence>
<protein>
    <submittedName>
        <fullName evidence="1">Uncharacterized protein</fullName>
    </submittedName>
</protein>
<sequence length="83" mass="9739">MAFEPLLVVRAMQWKRNDTVYPARNYSLTRQDSPFVRQHGCLSTASAARRRPLLVWIIVADDNEKLIISYTVQLRRASDFRCR</sequence>